<accession>A0A7C8MPE2</accession>
<sequence length="308" mass="34265">MATVSVVEVSDELVMLDDTIYSPSPLGKTLSFPDHFEVPAITSLPSTSSLSPQSSITSLADYNTEIEPPLERHRTSTAFEWTDADLNYLLSILYADQVIQKCLVFTPPLETLHTQPCPIHLQLHVRVPIQPVPAAAFGAHLPIGTGRPISRHLVAESAQNCTSAPRARKSLAASLLSSPCSIAVIITRYKLLAALYSIPDYALLSIKRGMRAMMGVSELESESVSESERSARLRQMKGVVDDSWDFEPRMEKYLLEAGMDEVKEWIAWTETGAWLQAHVRAQWAVTYRECGEFLESAAWKMGGRRWTM</sequence>
<proteinExistence type="predicted"/>
<keyword evidence="2" id="KW-1185">Reference proteome</keyword>
<dbReference type="OrthoDB" id="3800663at2759"/>
<gene>
    <name evidence="1" type="ORF">BDV95DRAFT_600967</name>
</gene>
<protein>
    <submittedName>
        <fullName evidence="1">Uncharacterized protein</fullName>
    </submittedName>
</protein>
<dbReference type="EMBL" id="JAADJZ010000001">
    <property type="protein sequence ID" value="KAF2878302.1"/>
    <property type="molecule type" value="Genomic_DNA"/>
</dbReference>
<reference evidence="1 2" key="1">
    <citation type="submission" date="2020-01" db="EMBL/GenBank/DDBJ databases">
        <authorList>
            <consortium name="DOE Joint Genome Institute"/>
            <person name="Haridas S."/>
            <person name="Albert R."/>
            <person name="Binder M."/>
            <person name="Bloem J."/>
            <person name="Labutti K."/>
            <person name="Salamov A."/>
            <person name="Andreopoulos B."/>
            <person name="Baker S.E."/>
            <person name="Barry K."/>
            <person name="Bills G."/>
            <person name="Bluhm B.H."/>
            <person name="Cannon C."/>
            <person name="Castanera R."/>
            <person name="Culley D.E."/>
            <person name="Daum C."/>
            <person name="Ezra D."/>
            <person name="Gonzalez J.B."/>
            <person name="Henrissat B."/>
            <person name="Kuo A."/>
            <person name="Liang C."/>
            <person name="Lipzen A."/>
            <person name="Lutzoni F."/>
            <person name="Magnuson J."/>
            <person name="Mondo S."/>
            <person name="Nolan M."/>
            <person name="Ohm R."/>
            <person name="Pangilinan J."/>
            <person name="Park H.-J.H."/>
            <person name="Ramirez L."/>
            <person name="Alfaro M."/>
            <person name="Sun H."/>
            <person name="Tritt A."/>
            <person name="Yoshinaga Y."/>
            <person name="Zwiers L.-H.L."/>
            <person name="Turgeon B.G."/>
            <person name="Goodwin S.B."/>
            <person name="Spatafora J.W."/>
            <person name="Crous P.W."/>
            <person name="Grigoriev I.V."/>
        </authorList>
    </citation>
    <scope>NUCLEOTIDE SEQUENCE [LARGE SCALE GENOMIC DNA]</scope>
    <source>
        <strain evidence="1 2">CBS 611.86</strain>
    </source>
</reference>
<evidence type="ECO:0000313" key="1">
    <source>
        <dbReference type="EMBL" id="KAF2878302.1"/>
    </source>
</evidence>
<organism evidence="1 2">
    <name type="scientific">Massariosphaeria phaeospora</name>
    <dbReference type="NCBI Taxonomy" id="100035"/>
    <lineage>
        <taxon>Eukaryota</taxon>
        <taxon>Fungi</taxon>
        <taxon>Dikarya</taxon>
        <taxon>Ascomycota</taxon>
        <taxon>Pezizomycotina</taxon>
        <taxon>Dothideomycetes</taxon>
        <taxon>Pleosporomycetidae</taxon>
        <taxon>Pleosporales</taxon>
        <taxon>Pleosporales incertae sedis</taxon>
        <taxon>Massariosphaeria</taxon>
    </lineage>
</organism>
<dbReference type="AlphaFoldDB" id="A0A7C8MPE2"/>
<evidence type="ECO:0000313" key="2">
    <source>
        <dbReference type="Proteomes" id="UP000481861"/>
    </source>
</evidence>
<comment type="caution">
    <text evidence="1">The sequence shown here is derived from an EMBL/GenBank/DDBJ whole genome shotgun (WGS) entry which is preliminary data.</text>
</comment>
<name>A0A7C8MPE2_9PLEO</name>
<dbReference type="Proteomes" id="UP000481861">
    <property type="component" value="Unassembled WGS sequence"/>
</dbReference>